<comment type="similarity">
    <text evidence="2">Belongs to the enoyl-CoA hydratase/isomerase family.</text>
</comment>
<dbReference type="InterPro" id="IPR029045">
    <property type="entry name" value="ClpP/crotonase-like_dom_sf"/>
</dbReference>
<keyword evidence="4" id="KW-0413">Isomerase</keyword>
<dbReference type="PANTHER" id="PTHR43684:SF1">
    <property type="entry name" value="ENOYL-COA DELTA ISOMERASE 2"/>
    <property type="match status" value="1"/>
</dbReference>
<dbReference type="InterPro" id="IPR051053">
    <property type="entry name" value="ECH/Chromodomain_protein"/>
</dbReference>
<dbReference type="Proteomes" id="UP001520878">
    <property type="component" value="Unassembled WGS sequence"/>
</dbReference>
<proteinExistence type="inferred from homology"/>
<dbReference type="InterPro" id="IPR014748">
    <property type="entry name" value="Enoyl-CoA_hydra_C"/>
</dbReference>
<dbReference type="Gene3D" id="3.90.226.10">
    <property type="entry name" value="2-enoyl-CoA Hydratase, Chain A, domain 1"/>
    <property type="match status" value="1"/>
</dbReference>
<evidence type="ECO:0000313" key="5">
    <source>
        <dbReference type="EMBL" id="MCC2615762.1"/>
    </source>
</evidence>
<dbReference type="SUPFAM" id="SSF52096">
    <property type="entry name" value="ClpP/crotonase"/>
    <property type="match status" value="1"/>
</dbReference>
<accession>A0ABS8G5A7</accession>
<evidence type="ECO:0000256" key="4">
    <source>
        <dbReference type="ARBA" id="ARBA00023235"/>
    </source>
</evidence>
<evidence type="ECO:0000256" key="3">
    <source>
        <dbReference type="ARBA" id="ARBA00023140"/>
    </source>
</evidence>
<dbReference type="CDD" id="cd06558">
    <property type="entry name" value="crotonase-like"/>
    <property type="match status" value="1"/>
</dbReference>
<organism evidence="5 6">
    <name type="scientific">Fluctibacter halophilus</name>
    <dbReference type="NCBI Taxonomy" id="226011"/>
    <lineage>
        <taxon>Bacteria</taxon>
        <taxon>Pseudomonadati</taxon>
        <taxon>Pseudomonadota</taxon>
        <taxon>Gammaproteobacteria</taxon>
        <taxon>Alteromonadales</taxon>
        <taxon>Alteromonadaceae</taxon>
        <taxon>Fluctibacter</taxon>
    </lineage>
</organism>
<comment type="subcellular location">
    <subcellularLocation>
        <location evidence="1">Peroxisome</location>
    </subcellularLocation>
</comment>
<name>A0ABS8G5A7_9ALTE</name>
<dbReference type="Pfam" id="PF00378">
    <property type="entry name" value="ECH_1"/>
    <property type="match status" value="1"/>
</dbReference>
<dbReference type="Gene3D" id="1.10.12.10">
    <property type="entry name" value="Lyase 2-enoyl-coa Hydratase, Chain A, domain 2"/>
    <property type="match status" value="1"/>
</dbReference>
<dbReference type="InterPro" id="IPR001753">
    <property type="entry name" value="Enoyl-CoA_hydra/iso"/>
</dbReference>
<dbReference type="EMBL" id="JAJEWP010000001">
    <property type="protein sequence ID" value="MCC2615762.1"/>
    <property type="molecule type" value="Genomic_DNA"/>
</dbReference>
<keyword evidence="6" id="KW-1185">Reference proteome</keyword>
<gene>
    <name evidence="5" type="ORF">LJ739_05880</name>
</gene>
<evidence type="ECO:0000313" key="6">
    <source>
        <dbReference type="Proteomes" id="UP001520878"/>
    </source>
</evidence>
<comment type="caution">
    <text evidence="5">The sequence shown here is derived from an EMBL/GenBank/DDBJ whole genome shotgun (WGS) entry which is preliminary data.</text>
</comment>
<dbReference type="PANTHER" id="PTHR43684">
    <property type="match status" value="1"/>
</dbReference>
<keyword evidence="3" id="KW-0576">Peroxisome</keyword>
<reference evidence="5 6" key="1">
    <citation type="submission" date="2021-10" db="EMBL/GenBank/DDBJ databases">
        <title>Draft genome of Aestuariibacter halophilus JC2043.</title>
        <authorList>
            <person name="Emsley S.A."/>
            <person name="Pfannmuller K.M."/>
            <person name="Ushijima B."/>
            <person name="Saw J.H."/>
            <person name="Videau P."/>
        </authorList>
    </citation>
    <scope>NUCLEOTIDE SEQUENCE [LARGE SCALE GENOMIC DNA]</scope>
    <source>
        <strain evidence="5 6">JC2043</strain>
    </source>
</reference>
<evidence type="ECO:0000256" key="2">
    <source>
        <dbReference type="ARBA" id="ARBA00005254"/>
    </source>
</evidence>
<evidence type="ECO:0000256" key="1">
    <source>
        <dbReference type="ARBA" id="ARBA00004275"/>
    </source>
</evidence>
<sequence length="255" mass="27933">MSELVRIKVEQSVHRITLARAEKKNALNQRMYGLLADALEVATQDPQAKVVVLSADGDCFTAGNDMQDFAAAGESEQVGETVRFMRALMDCPLPVVAEVRGLAVGIGTTLLLHCDLVVCADNARFSLPFVNLGLVPEYASSYLLPKLAGHRKASRWLMLAEPFGASDAEQCGIVSHVVPDSALSECLEQVVTQLVGKPRQALLHTKSLMKQDQDAVLLHMNDELDLFIEQMASAPAQEAFRAFLEKRQPDPSIYR</sequence>
<dbReference type="RefSeq" id="WP_229157980.1">
    <property type="nucleotide sequence ID" value="NZ_JAJEWP010000001.1"/>
</dbReference>
<protein>
    <submittedName>
        <fullName evidence="5">Enoyl-CoA hydratase</fullName>
    </submittedName>
</protein>